<evidence type="ECO:0000259" key="1">
    <source>
        <dbReference type="Pfam" id="PF04149"/>
    </source>
</evidence>
<reference evidence="2 3" key="1">
    <citation type="submission" date="2018-05" db="EMBL/GenBank/DDBJ databases">
        <title>Streptomyces venezuelae.</title>
        <authorList>
            <person name="Kim W."/>
            <person name="Lee N."/>
            <person name="Cho B.-K."/>
        </authorList>
    </citation>
    <scope>NUCLEOTIDE SEQUENCE [LARGE SCALE GENOMIC DNA]</scope>
    <source>
        <strain evidence="2 3">ATCC 14583</strain>
    </source>
</reference>
<dbReference type="InterPro" id="IPR007278">
    <property type="entry name" value="DUF397"/>
</dbReference>
<keyword evidence="3" id="KW-1185">Reference proteome</keyword>
<feature type="domain" description="DUF397" evidence="1">
    <location>
        <begin position="13"/>
        <end position="67"/>
    </location>
</feature>
<dbReference type="OrthoDB" id="4323652at2"/>
<accession>A0A5P2BAL1</accession>
<dbReference type="AlphaFoldDB" id="A0A5P2BAL1"/>
<dbReference type="Pfam" id="PF04149">
    <property type="entry name" value="DUF397"/>
    <property type="match status" value="1"/>
</dbReference>
<proteinExistence type="predicted"/>
<evidence type="ECO:0000313" key="3">
    <source>
        <dbReference type="Proteomes" id="UP000323046"/>
    </source>
</evidence>
<evidence type="ECO:0000313" key="2">
    <source>
        <dbReference type="EMBL" id="QES27454.1"/>
    </source>
</evidence>
<dbReference type="RefSeq" id="WP_150168348.1">
    <property type="nucleotide sequence ID" value="NZ_CP029193.1"/>
</dbReference>
<sequence>MPAVTPPFPPSALTWFKSSHSGGNTTECLETAFLPGPPGGVLIRDSKRADGPRLRVSSTAWDRFVATWR</sequence>
<dbReference type="EMBL" id="CP029193">
    <property type="protein sequence ID" value="QES27454.1"/>
    <property type="molecule type" value="Genomic_DNA"/>
</dbReference>
<name>A0A5P2BAL1_STRVZ</name>
<organism evidence="2 3">
    <name type="scientific">Streptomyces venezuelae</name>
    <dbReference type="NCBI Taxonomy" id="54571"/>
    <lineage>
        <taxon>Bacteria</taxon>
        <taxon>Bacillati</taxon>
        <taxon>Actinomycetota</taxon>
        <taxon>Actinomycetes</taxon>
        <taxon>Kitasatosporales</taxon>
        <taxon>Streptomycetaceae</taxon>
        <taxon>Streptomyces</taxon>
    </lineage>
</organism>
<gene>
    <name evidence="2" type="ORF">DEJ47_14185</name>
</gene>
<dbReference type="Proteomes" id="UP000323046">
    <property type="component" value="Chromosome"/>
</dbReference>
<protein>
    <submittedName>
        <fullName evidence="2">DUF397 domain-containing protein</fullName>
    </submittedName>
</protein>